<keyword evidence="6 13" id="KW-0812">Transmembrane</keyword>
<feature type="transmembrane region" description="Helical" evidence="13">
    <location>
        <begin position="133"/>
        <end position="155"/>
    </location>
</feature>
<keyword evidence="9" id="KW-0862">Zinc</keyword>
<feature type="transmembrane region" description="Helical" evidence="13">
    <location>
        <begin position="53"/>
        <end position="72"/>
    </location>
</feature>
<evidence type="ECO:0000256" key="7">
    <source>
        <dbReference type="ARBA" id="ARBA00022723"/>
    </source>
</evidence>
<keyword evidence="10 13" id="KW-1133">Transmembrane helix</keyword>
<dbReference type="Proteomes" id="UP000237684">
    <property type="component" value="Unassembled WGS sequence"/>
</dbReference>
<dbReference type="PANTHER" id="PTHR35864:SF1">
    <property type="entry name" value="ZINC METALLOPROTEASE YWHC-RELATED"/>
    <property type="match status" value="1"/>
</dbReference>
<keyword evidence="8" id="KW-0378">Hydrolase</keyword>
<dbReference type="InterPro" id="IPR052348">
    <property type="entry name" value="Metallopeptidase_M50B"/>
</dbReference>
<protein>
    <submittedName>
        <fullName evidence="15">Zn-dependent protease (Includes SpoIVFB)</fullName>
    </submittedName>
</protein>
<evidence type="ECO:0000259" key="14">
    <source>
        <dbReference type="Pfam" id="PF02163"/>
    </source>
</evidence>
<evidence type="ECO:0000256" key="9">
    <source>
        <dbReference type="ARBA" id="ARBA00022833"/>
    </source>
</evidence>
<dbReference type="InterPro" id="IPR008915">
    <property type="entry name" value="Peptidase_M50"/>
</dbReference>
<dbReference type="FunCoup" id="A0A2S8SW43">
    <property type="interactions" value="60"/>
</dbReference>
<dbReference type="GO" id="GO:0008237">
    <property type="term" value="F:metallopeptidase activity"/>
    <property type="evidence" value="ECO:0007669"/>
    <property type="project" value="UniProtKB-KW"/>
</dbReference>
<dbReference type="Pfam" id="PF02163">
    <property type="entry name" value="Peptidase_M50"/>
    <property type="match status" value="1"/>
</dbReference>
<dbReference type="GO" id="GO:0005886">
    <property type="term" value="C:plasma membrane"/>
    <property type="evidence" value="ECO:0007669"/>
    <property type="project" value="UniProtKB-SubCell"/>
</dbReference>
<keyword evidence="7" id="KW-0479">Metal-binding</keyword>
<evidence type="ECO:0000256" key="1">
    <source>
        <dbReference type="ARBA" id="ARBA00001947"/>
    </source>
</evidence>
<sequence length="229" mass="24913">MPTQQAILGLLCAIPALLAGLTFHEFAHAWAADKLGDDTPRREGRLSLDPMVHIDPFGALFFIISSLAGYGLGWAKPVMTNPRNLQHPRRDSLLIAIAGPISNILQTPIWMLLLFIFGYVAQKMNLDASSLNTIAGLVFRTLLAGVLVNISLAAFNMIPIPPLDGHWVLQSIGGRPIEELFEVIRPYSFIILIGIINFTPLLSIVLGPVRNFAFDLALNVIAAGTKLAL</sequence>
<dbReference type="OrthoDB" id="9800627at2"/>
<keyword evidence="4" id="KW-1003">Cell membrane</keyword>
<feature type="transmembrane region" description="Helical" evidence="13">
    <location>
        <begin position="189"/>
        <end position="209"/>
    </location>
</feature>
<comment type="cofactor">
    <cofactor evidence="1">
        <name>Zn(2+)</name>
        <dbReference type="ChEBI" id="CHEBI:29105"/>
    </cofactor>
</comment>
<dbReference type="CDD" id="cd06158">
    <property type="entry name" value="S2P-M50_like_1"/>
    <property type="match status" value="1"/>
</dbReference>
<comment type="similarity">
    <text evidence="3">Belongs to the peptidase M50B family.</text>
</comment>
<evidence type="ECO:0000313" key="15">
    <source>
        <dbReference type="EMBL" id="PQV65012.1"/>
    </source>
</evidence>
<accession>A0A2S8SW43</accession>
<evidence type="ECO:0000256" key="8">
    <source>
        <dbReference type="ARBA" id="ARBA00022801"/>
    </source>
</evidence>
<evidence type="ECO:0000256" key="12">
    <source>
        <dbReference type="ARBA" id="ARBA00023136"/>
    </source>
</evidence>
<dbReference type="GO" id="GO:0006508">
    <property type="term" value="P:proteolysis"/>
    <property type="evidence" value="ECO:0007669"/>
    <property type="project" value="UniProtKB-KW"/>
</dbReference>
<organism evidence="15 16">
    <name type="scientific">Abditibacterium utsteinense</name>
    <dbReference type="NCBI Taxonomy" id="1960156"/>
    <lineage>
        <taxon>Bacteria</taxon>
        <taxon>Pseudomonadati</taxon>
        <taxon>Abditibacteriota</taxon>
        <taxon>Abditibacteriia</taxon>
        <taxon>Abditibacteriales</taxon>
        <taxon>Abditibacteriaceae</taxon>
        <taxon>Abditibacterium</taxon>
    </lineage>
</organism>
<dbReference type="GO" id="GO:0046872">
    <property type="term" value="F:metal ion binding"/>
    <property type="evidence" value="ECO:0007669"/>
    <property type="project" value="UniProtKB-KW"/>
</dbReference>
<dbReference type="InParanoid" id="A0A2S8SW43"/>
<name>A0A2S8SW43_9BACT</name>
<evidence type="ECO:0000256" key="5">
    <source>
        <dbReference type="ARBA" id="ARBA00022670"/>
    </source>
</evidence>
<feature type="domain" description="Peptidase M50" evidence="14">
    <location>
        <begin position="14"/>
        <end position="181"/>
    </location>
</feature>
<evidence type="ECO:0000256" key="3">
    <source>
        <dbReference type="ARBA" id="ARBA00007931"/>
    </source>
</evidence>
<dbReference type="PANTHER" id="PTHR35864">
    <property type="entry name" value="ZINC METALLOPROTEASE MJ0611-RELATED"/>
    <property type="match status" value="1"/>
</dbReference>
<evidence type="ECO:0000256" key="13">
    <source>
        <dbReference type="SAM" id="Phobius"/>
    </source>
</evidence>
<evidence type="ECO:0000256" key="4">
    <source>
        <dbReference type="ARBA" id="ARBA00022475"/>
    </source>
</evidence>
<proteinExistence type="inferred from homology"/>
<evidence type="ECO:0000256" key="11">
    <source>
        <dbReference type="ARBA" id="ARBA00023049"/>
    </source>
</evidence>
<dbReference type="RefSeq" id="WP_105482327.1">
    <property type="nucleotide sequence ID" value="NZ_NIGF01000002.1"/>
</dbReference>
<keyword evidence="5 15" id="KW-0645">Protease</keyword>
<feature type="transmembrane region" description="Helical" evidence="13">
    <location>
        <begin position="93"/>
        <end position="121"/>
    </location>
</feature>
<gene>
    <name evidence="15" type="ORF">B1R32_10219</name>
</gene>
<keyword evidence="12 13" id="KW-0472">Membrane</keyword>
<evidence type="ECO:0000313" key="16">
    <source>
        <dbReference type="Proteomes" id="UP000237684"/>
    </source>
</evidence>
<dbReference type="EMBL" id="NIGF01000002">
    <property type="protein sequence ID" value="PQV65012.1"/>
    <property type="molecule type" value="Genomic_DNA"/>
</dbReference>
<evidence type="ECO:0000256" key="10">
    <source>
        <dbReference type="ARBA" id="ARBA00022989"/>
    </source>
</evidence>
<dbReference type="InterPro" id="IPR044537">
    <property type="entry name" value="Rip2-like"/>
</dbReference>
<keyword evidence="11" id="KW-0482">Metalloprotease</keyword>
<comment type="caution">
    <text evidence="15">The sequence shown here is derived from an EMBL/GenBank/DDBJ whole genome shotgun (WGS) entry which is preliminary data.</text>
</comment>
<keyword evidence="16" id="KW-1185">Reference proteome</keyword>
<comment type="subcellular location">
    <subcellularLocation>
        <location evidence="2">Cell membrane</location>
        <topology evidence="2">Multi-pass membrane protein</topology>
    </subcellularLocation>
</comment>
<evidence type="ECO:0000256" key="6">
    <source>
        <dbReference type="ARBA" id="ARBA00022692"/>
    </source>
</evidence>
<dbReference type="AlphaFoldDB" id="A0A2S8SW43"/>
<evidence type="ECO:0000256" key="2">
    <source>
        <dbReference type="ARBA" id="ARBA00004651"/>
    </source>
</evidence>
<reference evidence="15 16" key="1">
    <citation type="journal article" date="2018" name="Syst. Appl. Microbiol.">
        <title>Abditibacterium utsteinense sp. nov., the first cultivated member of candidate phylum FBP, isolated from ice-free Antarctic soil samples.</title>
        <authorList>
            <person name="Tahon G."/>
            <person name="Tytgat B."/>
            <person name="Lebbe L."/>
            <person name="Carlier A."/>
            <person name="Willems A."/>
        </authorList>
    </citation>
    <scope>NUCLEOTIDE SEQUENCE [LARGE SCALE GENOMIC DNA]</scope>
    <source>
        <strain evidence="15 16">LMG 29911</strain>
    </source>
</reference>